<dbReference type="EMBL" id="MOPA01000004">
    <property type="protein sequence ID" value="KAK1541722.1"/>
    <property type="molecule type" value="Genomic_DNA"/>
</dbReference>
<comment type="caution">
    <text evidence="2">The sequence shown here is derived from an EMBL/GenBank/DDBJ whole genome shotgun (WGS) entry which is preliminary data.</text>
</comment>
<evidence type="ECO:0000313" key="2">
    <source>
        <dbReference type="EMBL" id="KAK1541722.1"/>
    </source>
</evidence>
<organism evidence="2 3">
    <name type="scientific">Colletotrichum paranaense</name>
    <dbReference type="NCBI Taxonomy" id="1914294"/>
    <lineage>
        <taxon>Eukaryota</taxon>
        <taxon>Fungi</taxon>
        <taxon>Dikarya</taxon>
        <taxon>Ascomycota</taxon>
        <taxon>Pezizomycotina</taxon>
        <taxon>Sordariomycetes</taxon>
        <taxon>Hypocreomycetidae</taxon>
        <taxon>Glomerellales</taxon>
        <taxon>Glomerellaceae</taxon>
        <taxon>Colletotrichum</taxon>
        <taxon>Colletotrichum acutatum species complex</taxon>
    </lineage>
</organism>
<gene>
    <name evidence="2" type="ORF">CPAR01_05109</name>
</gene>
<sequence>MWMFVCVCARRVCAASNVTFSLLLEKRIQLVGGVCVCVPSGIKSVTENRLIEGSERREDRDCKSFCLLIFRVWLSITKWAYLTSPMI</sequence>
<protein>
    <recommendedName>
        <fullName evidence="4">Secreted protein</fullName>
    </recommendedName>
</protein>
<feature type="chain" id="PRO_5045555798" description="Secreted protein" evidence="1">
    <location>
        <begin position="16"/>
        <end position="87"/>
    </location>
</feature>
<accession>A0ABQ9SQB6</accession>
<dbReference type="RefSeq" id="XP_060350854.1">
    <property type="nucleotide sequence ID" value="XM_060489388.1"/>
</dbReference>
<keyword evidence="3" id="KW-1185">Reference proteome</keyword>
<evidence type="ECO:0000313" key="3">
    <source>
        <dbReference type="Proteomes" id="UP001241169"/>
    </source>
</evidence>
<evidence type="ECO:0008006" key="4">
    <source>
        <dbReference type="Google" id="ProtNLM"/>
    </source>
</evidence>
<name>A0ABQ9SQB6_9PEZI</name>
<dbReference type="GeneID" id="85373287"/>
<proteinExistence type="predicted"/>
<dbReference type="Proteomes" id="UP001241169">
    <property type="component" value="Unassembled WGS sequence"/>
</dbReference>
<keyword evidence="1" id="KW-0732">Signal</keyword>
<reference evidence="2 3" key="1">
    <citation type="submission" date="2016-10" db="EMBL/GenBank/DDBJ databases">
        <title>The genome sequence of Colletotrichum fioriniae PJ7.</title>
        <authorList>
            <person name="Baroncelli R."/>
        </authorList>
    </citation>
    <scope>NUCLEOTIDE SEQUENCE [LARGE SCALE GENOMIC DNA]</scope>
    <source>
        <strain evidence="2 3">IMI 384185</strain>
    </source>
</reference>
<evidence type="ECO:0000256" key="1">
    <source>
        <dbReference type="SAM" id="SignalP"/>
    </source>
</evidence>
<feature type="signal peptide" evidence="1">
    <location>
        <begin position="1"/>
        <end position="15"/>
    </location>
</feature>